<dbReference type="GO" id="GO:0016042">
    <property type="term" value="P:lipid catabolic process"/>
    <property type="evidence" value="ECO:0007669"/>
    <property type="project" value="TreeGrafter"/>
</dbReference>
<evidence type="ECO:0000313" key="8">
    <source>
        <dbReference type="Proteomes" id="UP000324832"/>
    </source>
</evidence>
<feature type="chain" id="PRO_5022671020" description="Lipase domain-containing protein" evidence="5">
    <location>
        <begin position="17"/>
        <end position="350"/>
    </location>
</feature>
<dbReference type="Gene3D" id="3.40.50.1820">
    <property type="entry name" value="alpha/beta hydrolase"/>
    <property type="match status" value="1"/>
</dbReference>
<dbReference type="InterPro" id="IPR000734">
    <property type="entry name" value="TAG_lipase"/>
</dbReference>
<keyword evidence="8" id="KW-1185">Reference proteome</keyword>
<comment type="similarity">
    <text evidence="2 4">Belongs to the AB hydrolase superfamily. Lipase family.</text>
</comment>
<feature type="domain" description="Lipase" evidence="6">
    <location>
        <begin position="81"/>
        <end position="320"/>
    </location>
</feature>
<dbReference type="GO" id="GO:0005615">
    <property type="term" value="C:extracellular space"/>
    <property type="evidence" value="ECO:0007669"/>
    <property type="project" value="TreeGrafter"/>
</dbReference>
<reference evidence="7 8" key="1">
    <citation type="submission" date="2017-07" db="EMBL/GenBank/DDBJ databases">
        <authorList>
            <person name="Talla V."/>
            <person name="Backstrom N."/>
        </authorList>
    </citation>
    <scope>NUCLEOTIDE SEQUENCE [LARGE SCALE GENOMIC DNA]</scope>
</reference>
<evidence type="ECO:0000259" key="6">
    <source>
        <dbReference type="Pfam" id="PF00151"/>
    </source>
</evidence>
<dbReference type="SUPFAM" id="SSF53474">
    <property type="entry name" value="alpha/beta-Hydrolases"/>
    <property type="match status" value="1"/>
</dbReference>
<dbReference type="InterPro" id="IPR029058">
    <property type="entry name" value="AB_hydrolase_fold"/>
</dbReference>
<protein>
    <recommendedName>
        <fullName evidence="6">Lipase domain-containing protein</fullName>
    </recommendedName>
</protein>
<dbReference type="Proteomes" id="UP000324832">
    <property type="component" value="Unassembled WGS sequence"/>
</dbReference>
<dbReference type="GO" id="GO:0016298">
    <property type="term" value="F:lipase activity"/>
    <property type="evidence" value="ECO:0007669"/>
    <property type="project" value="InterPro"/>
</dbReference>
<name>A0A5E4R4Z9_9NEOP</name>
<feature type="signal peptide" evidence="5">
    <location>
        <begin position="1"/>
        <end position="16"/>
    </location>
</feature>
<gene>
    <name evidence="7" type="ORF">LSINAPIS_LOCUS14986</name>
</gene>
<evidence type="ECO:0000256" key="5">
    <source>
        <dbReference type="SAM" id="SignalP"/>
    </source>
</evidence>
<evidence type="ECO:0000256" key="4">
    <source>
        <dbReference type="RuleBase" id="RU004262"/>
    </source>
</evidence>
<keyword evidence="3" id="KW-0964">Secreted</keyword>
<accession>A0A5E4R4Z9</accession>
<organism evidence="7 8">
    <name type="scientific">Leptidea sinapis</name>
    <dbReference type="NCBI Taxonomy" id="189913"/>
    <lineage>
        <taxon>Eukaryota</taxon>
        <taxon>Metazoa</taxon>
        <taxon>Ecdysozoa</taxon>
        <taxon>Arthropoda</taxon>
        <taxon>Hexapoda</taxon>
        <taxon>Insecta</taxon>
        <taxon>Pterygota</taxon>
        <taxon>Neoptera</taxon>
        <taxon>Endopterygota</taxon>
        <taxon>Lepidoptera</taxon>
        <taxon>Glossata</taxon>
        <taxon>Ditrysia</taxon>
        <taxon>Papilionoidea</taxon>
        <taxon>Pieridae</taxon>
        <taxon>Dismorphiinae</taxon>
        <taxon>Leptidea</taxon>
    </lineage>
</organism>
<dbReference type="Pfam" id="PF00151">
    <property type="entry name" value="Lipase"/>
    <property type="match status" value="1"/>
</dbReference>
<evidence type="ECO:0000256" key="3">
    <source>
        <dbReference type="ARBA" id="ARBA00022525"/>
    </source>
</evidence>
<dbReference type="AlphaFoldDB" id="A0A5E4R4Z9"/>
<evidence type="ECO:0000256" key="1">
    <source>
        <dbReference type="ARBA" id="ARBA00004613"/>
    </source>
</evidence>
<comment type="subcellular location">
    <subcellularLocation>
        <location evidence="1">Secreted</location>
    </subcellularLocation>
</comment>
<dbReference type="EMBL" id="FZQP02006972">
    <property type="protein sequence ID" value="VVD05447.1"/>
    <property type="molecule type" value="Genomic_DNA"/>
</dbReference>
<evidence type="ECO:0000313" key="7">
    <source>
        <dbReference type="EMBL" id="VVD05447.1"/>
    </source>
</evidence>
<proteinExistence type="inferred from homology"/>
<keyword evidence="5" id="KW-0732">Signal</keyword>
<sequence length="350" mass="38929">MFVMYGIIAIVTVVCAVILNAEPDGYMSDCPGMYHNTSISEETRRTLTVQVMRPTRSWLGRSDRTCSLSLEGAACVEDHIDLKTDTLIMISGYLDASFSPVVQTMVGPYIERGINVIVVEIFPVLVRTYPIAARLTRPFGIILGEFMAELTRRGLHPHRIQMLGGSLGAHIAYYAATKYHQLTSYKPARLTGLDPAGPCFRHLPRSQRFNSDGALQVDALHTNIDGFGIADASAHVDFYANGGLNKNLVMVVYCHHLRAAFYWYVATTNPTKFLAVQCASLHDARYGNCYGKQITTNVLGPRTNFTSPGIYYLPTSDNPPYYLGEKGLRKRKYGVNNYLLRTAPDKDLII</sequence>
<dbReference type="PANTHER" id="PTHR11610">
    <property type="entry name" value="LIPASE"/>
    <property type="match status" value="1"/>
</dbReference>
<evidence type="ECO:0000256" key="2">
    <source>
        <dbReference type="ARBA" id="ARBA00010701"/>
    </source>
</evidence>
<dbReference type="InterPro" id="IPR013818">
    <property type="entry name" value="Lipase"/>
</dbReference>